<dbReference type="AlphaFoldDB" id="A0A0E9SB78"/>
<accession>A0A0E9SB78</accession>
<sequence length="55" mass="6255">MESDPDFIIKFPHTYNQNNTASGTNILACISMLNNSFSPKIFYKRHNTGFTAPMK</sequence>
<evidence type="ECO:0000313" key="1">
    <source>
        <dbReference type="EMBL" id="JAH38477.1"/>
    </source>
</evidence>
<dbReference type="EMBL" id="GBXM01070100">
    <property type="protein sequence ID" value="JAH38477.1"/>
    <property type="molecule type" value="Transcribed_RNA"/>
</dbReference>
<proteinExistence type="predicted"/>
<reference evidence="1" key="1">
    <citation type="submission" date="2014-11" db="EMBL/GenBank/DDBJ databases">
        <authorList>
            <person name="Amaro Gonzalez C."/>
        </authorList>
    </citation>
    <scope>NUCLEOTIDE SEQUENCE</scope>
</reference>
<organism evidence="1">
    <name type="scientific">Anguilla anguilla</name>
    <name type="common">European freshwater eel</name>
    <name type="synonym">Muraena anguilla</name>
    <dbReference type="NCBI Taxonomy" id="7936"/>
    <lineage>
        <taxon>Eukaryota</taxon>
        <taxon>Metazoa</taxon>
        <taxon>Chordata</taxon>
        <taxon>Craniata</taxon>
        <taxon>Vertebrata</taxon>
        <taxon>Euteleostomi</taxon>
        <taxon>Actinopterygii</taxon>
        <taxon>Neopterygii</taxon>
        <taxon>Teleostei</taxon>
        <taxon>Anguilliformes</taxon>
        <taxon>Anguillidae</taxon>
        <taxon>Anguilla</taxon>
    </lineage>
</organism>
<reference evidence="1" key="2">
    <citation type="journal article" date="2015" name="Fish Shellfish Immunol.">
        <title>Early steps in the European eel (Anguilla anguilla)-Vibrio vulnificus interaction in the gills: Role of the RtxA13 toxin.</title>
        <authorList>
            <person name="Callol A."/>
            <person name="Pajuelo D."/>
            <person name="Ebbesson L."/>
            <person name="Teles M."/>
            <person name="MacKenzie S."/>
            <person name="Amaro C."/>
        </authorList>
    </citation>
    <scope>NUCLEOTIDE SEQUENCE</scope>
</reference>
<name>A0A0E9SB78_ANGAN</name>
<dbReference type="EMBL" id="GBXM01003592">
    <property type="protein sequence ID" value="JAI04986.1"/>
    <property type="molecule type" value="Transcribed_RNA"/>
</dbReference>
<protein>
    <submittedName>
        <fullName evidence="1">Uncharacterized protein</fullName>
    </submittedName>
</protein>